<reference evidence="4 5" key="1">
    <citation type="submission" date="2016-10" db="EMBL/GenBank/DDBJ databases">
        <authorList>
            <person name="Varghese N."/>
            <person name="Submissions S."/>
        </authorList>
    </citation>
    <scope>NUCLEOTIDE SEQUENCE [LARGE SCALE GENOMIC DNA]</scope>
    <source>
        <strain evidence="4 5">DSM 25353</strain>
    </source>
</reference>
<accession>A0A8X8IBU6</accession>
<protein>
    <submittedName>
        <fullName evidence="4">Patatin-like phospholipase</fullName>
    </submittedName>
</protein>
<evidence type="ECO:0000256" key="2">
    <source>
        <dbReference type="SAM" id="Phobius"/>
    </source>
</evidence>
<feature type="transmembrane region" description="Helical" evidence="2">
    <location>
        <begin position="67"/>
        <end position="87"/>
    </location>
</feature>
<dbReference type="SUPFAM" id="SSF52151">
    <property type="entry name" value="FabD/lysophospholipase-like"/>
    <property type="match status" value="1"/>
</dbReference>
<keyword evidence="2" id="KW-0812">Transmembrane</keyword>
<feature type="transmembrane region" description="Helical" evidence="2">
    <location>
        <begin position="234"/>
        <end position="253"/>
    </location>
</feature>
<feature type="transmembrane region" description="Helical" evidence="2">
    <location>
        <begin position="259"/>
        <end position="276"/>
    </location>
</feature>
<evidence type="ECO:0000256" key="1">
    <source>
        <dbReference type="ARBA" id="ARBA00023098"/>
    </source>
</evidence>
<dbReference type="GO" id="GO:0006629">
    <property type="term" value="P:lipid metabolic process"/>
    <property type="evidence" value="ECO:0007669"/>
    <property type="project" value="UniProtKB-KW"/>
</dbReference>
<dbReference type="EMBL" id="FNNO01000005">
    <property type="protein sequence ID" value="SDW77208.1"/>
    <property type="molecule type" value="Genomic_DNA"/>
</dbReference>
<name>A0A8X8IBU6_9BACT</name>
<dbReference type="AlphaFoldDB" id="A0A8X8IBU6"/>
<keyword evidence="2" id="KW-0472">Membrane</keyword>
<feature type="transmembrane region" description="Helical" evidence="2">
    <location>
        <begin position="139"/>
        <end position="162"/>
    </location>
</feature>
<gene>
    <name evidence="4" type="ORF">SAMN05444410_105221</name>
</gene>
<evidence type="ECO:0000313" key="4">
    <source>
        <dbReference type="EMBL" id="SDW77208.1"/>
    </source>
</evidence>
<dbReference type="InterPro" id="IPR016035">
    <property type="entry name" value="Acyl_Trfase/lysoPLipase"/>
</dbReference>
<keyword evidence="2" id="KW-1133">Transmembrane helix</keyword>
<dbReference type="RefSeq" id="WP_092723471.1">
    <property type="nucleotide sequence ID" value="NZ_FNNO01000005.1"/>
</dbReference>
<evidence type="ECO:0000259" key="3">
    <source>
        <dbReference type="Pfam" id="PF01734"/>
    </source>
</evidence>
<organism evidence="4 5">
    <name type="scientific">Hydrobacter penzbergensis</name>
    <dbReference type="NCBI Taxonomy" id="1235997"/>
    <lineage>
        <taxon>Bacteria</taxon>
        <taxon>Pseudomonadati</taxon>
        <taxon>Bacteroidota</taxon>
        <taxon>Chitinophagia</taxon>
        <taxon>Chitinophagales</taxon>
        <taxon>Chitinophagaceae</taxon>
        <taxon>Hydrobacter</taxon>
    </lineage>
</organism>
<keyword evidence="1" id="KW-0443">Lipid metabolism</keyword>
<sequence length="740" mass="84851">MKKYLVGFWFSLPVQLLLLHLRRYQVFLLFWYILFATVAGDFMHTFGADSLFLAPEYFGEVSPISTGIVGFSVGVFIMSWNITTFILHSKHLKFLATTAQPFLKYCINNAVIPLTFLVFYFIKAVNYASDQELFPLSEVLLMVGGFAVGIILSILIAFIYFFGADKTIYRSMANVITTANTRYAEISKNNPLPKEKADLKVDWFLSASLHLRKPRDVRHYSQDFLDTIFKRHHFAAVIAILVAFIFLVALGYISDTRLFQLPAAASITVFFAILIAGAGAISLFLHSWSLLLLVSIYVGMNFLYQRNIIDPRNKAYGLQYEGKEERPVYSRESVMKMATRENTEADKKQYLEILNRWKAKQGSDKPIVYIINTSGGGTRSATFTMNALQRLDSMMGGELMKRTLLITGASGGTLGAAYFRELYLEKLKGNSINLHDGQYVDNISKDLLSPLFSSFVTRDIMGPVQKFNKFGYQYSKDRGYAFEQKLSENTHGVLDKRLQDYAIPEQTAQIPFMFFNSVINRDGRKMIIGTHPARFLMRPMTDVTHITPFDADAVDFHTFFAKQDAMNLSVLSALRMNATFPYVLPNVWLPSDPVIDVMDAGLRDNFGQETALRFIDAFKGWFQQNTSKVVLLQLRDRGLGDWERPFESSNLMDWLTKPFLLLQNNWYKLQDYYQHDQLEYFFEGYGLQFHRLCFQYMPSRNDAPASLSFHLTAAEKRDIALALDNPLNKHEFMKLERIMK</sequence>
<dbReference type="Gene3D" id="3.40.1090.10">
    <property type="entry name" value="Cytosolic phospholipase A2 catalytic domain"/>
    <property type="match status" value="1"/>
</dbReference>
<feature type="transmembrane region" description="Helical" evidence="2">
    <location>
        <begin position="107"/>
        <end position="127"/>
    </location>
</feature>
<dbReference type="Pfam" id="PF01734">
    <property type="entry name" value="Patatin"/>
    <property type="match status" value="1"/>
</dbReference>
<feature type="transmembrane region" description="Helical" evidence="2">
    <location>
        <begin position="6"/>
        <end position="21"/>
    </location>
</feature>
<comment type="caution">
    <text evidence="4">The sequence shown here is derived from an EMBL/GenBank/DDBJ whole genome shotgun (WGS) entry which is preliminary data.</text>
</comment>
<proteinExistence type="predicted"/>
<feature type="domain" description="PNPLA" evidence="3">
    <location>
        <begin position="374"/>
        <end position="611"/>
    </location>
</feature>
<keyword evidence="5" id="KW-1185">Reference proteome</keyword>
<dbReference type="Proteomes" id="UP000198711">
    <property type="component" value="Unassembled WGS sequence"/>
</dbReference>
<dbReference type="InterPro" id="IPR002641">
    <property type="entry name" value="PNPLA_dom"/>
</dbReference>
<evidence type="ECO:0000313" key="5">
    <source>
        <dbReference type="Proteomes" id="UP000198711"/>
    </source>
</evidence>
<feature type="transmembrane region" description="Helical" evidence="2">
    <location>
        <begin position="28"/>
        <end position="47"/>
    </location>
</feature>
<feature type="transmembrane region" description="Helical" evidence="2">
    <location>
        <begin position="283"/>
        <end position="304"/>
    </location>
</feature>